<comment type="caution">
    <text evidence="1">The sequence shown here is derived from an EMBL/GenBank/DDBJ whole genome shotgun (WGS) entry which is preliminary data.</text>
</comment>
<evidence type="ECO:0000313" key="2">
    <source>
        <dbReference type="Proteomes" id="UP001055105"/>
    </source>
</evidence>
<dbReference type="Proteomes" id="UP001055105">
    <property type="component" value="Unassembled WGS sequence"/>
</dbReference>
<sequence>MRYEAGPFAGIRFFRAVGEGLLVQSGRFLGLPGLLAQSGEGGGLPGRIIALAE</sequence>
<protein>
    <submittedName>
        <fullName evidence="1">Uncharacterized protein</fullName>
    </submittedName>
</protein>
<name>A0AA37NL07_9BACT</name>
<dbReference type="AlphaFoldDB" id="A0AA37NL07"/>
<dbReference type="EMBL" id="BQOL01000001">
    <property type="protein sequence ID" value="GKI18416.1"/>
    <property type="molecule type" value="Genomic_DNA"/>
</dbReference>
<organism evidence="1 2">
    <name type="scientific">Alistipes finegoldii</name>
    <dbReference type="NCBI Taxonomy" id="214856"/>
    <lineage>
        <taxon>Bacteria</taxon>
        <taxon>Pseudomonadati</taxon>
        <taxon>Bacteroidota</taxon>
        <taxon>Bacteroidia</taxon>
        <taxon>Bacteroidales</taxon>
        <taxon>Rikenellaceae</taxon>
        <taxon>Alistipes</taxon>
    </lineage>
</organism>
<gene>
    <name evidence="1" type="ORF">CE91St16_13240</name>
</gene>
<accession>A0AA37NL07</accession>
<evidence type="ECO:0000313" key="1">
    <source>
        <dbReference type="EMBL" id="GKI18416.1"/>
    </source>
</evidence>
<reference evidence="1" key="1">
    <citation type="submission" date="2022-01" db="EMBL/GenBank/DDBJ databases">
        <title>Novel bile acid biosynthetic pathways are enriched in the microbiome of centenarians.</title>
        <authorList>
            <person name="Sato Y."/>
            <person name="Atarashi K."/>
            <person name="Plichta R.D."/>
            <person name="Arai Y."/>
            <person name="Sasajima S."/>
            <person name="Kearney M.S."/>
            <person name="Suda W."/>
            <person name="Takeshita K."/>
            <person name="Sasaki T."/>
            <person name="Okamoto S."/>
            <person name="Skelly N.A."/>
            <person name="Okamura Y."/>
            <person name="Vlamakis H."/>
            <person name="Li Y."/>
            <person name="Tanoue T."/>
            <person name="Takei H."/>
            <person name="Nittono H."/>
            <person name="Narushima S."/>
            <person name="Irie J."/>
            <person name="Itoh H."/>
            <person name="Moriya K."/>
            <person name="Sugiura Y."/>
            <person name="Suematsu M."/>
            <person name="Moritoki N."/>
            <person name="Shibata S."/>
            <person name="Littman R.D."/>
            <person name="Fischbach A.M."/>
            <person name="Uwamino Y."/>
            <person name="Inoue T."/>
            <person name="Honda A."/>
            <person name="Hattori M."/>
            <person name="Murai T."/>
            <person name="Xavier J.R."/>
            <person name="Hirose N."/>
            <person name="Honda K."/>
        </authorList>
    </citation>
    <scope>NUCLEOTIDE SEQUENCE</scope>
    <source>
        <strain evidence="1">CE91-St16</strain>
    </source>
</reference>
<proteinExistence type="predicted"/>